<dbReference type="PANTHER" id="PTHR13932:SF5">
    <property type="entry name" value="RADICAL S-ADENOSYL METHIONINE DOMAIN-CONTAINING PROTEIN 1, MITOCHONDRIAL"/>
    <property type="match status" value="1"/>
</dbReference>
<organism evidence="2">
    <name type="scientific">marine metagenome</name>
    <dbReference type="NCBI Taxonomy" id="408172"/>
    <lineage>
        <taxon>unclassified sequences</taxon>
        <taxon>metagenomes</taxon>
        <taxon>ecological metagenomes</taxon>
    </lineage>
</organism>
<feature type="domain" description="HemN C-terminal" evidence="1">
    <location>
        <begin position="185"/>
        <end position="247"/>
    </location>
</feature>
<gene>
    <name evidence="2" type="ORF">METZ01_LOCUS321326</name>
</gene>
<accession>A0A382P976</accession>
<dbReference type="GO" id="GO:0005737">
    <property type="term" value="C:cytoplasm"/>
    <property type="evidence" value="ECO:0007669"/>
    <property type="project" value="InterPro"/>
</dbReference>
<dbReference type="Pfam" id="PF06969">
    <property type="entry name" value="HemN_C"/>
    <property type="match status" value="1"/>
</dbReference>
<sequence>NRLSLGAQSFKQDHLEKLGRIHNPGDIFEAFAGARSAGFSRVNIDLMFGLPDQDCDSALTDLEQAIALGPEHISWYQLTVEPNTVFHRYPPVTPDNDILAEMTREGHKLLAEAGFHQYEVSAFARPDESARHNLNYWLFGDYIGIGAGAHGKLTRDKTIVRTQKTRMPTDYVVDANRRQTKVPSSEIILEFLMNALRLTDGFELTLFSERTGQPPERFDAFIDQASQLGFVEINQGRLVPSERGRYFLDDMLLLI</sequence>
<dbReference type="SUPFAM" id="SSF102114">
    <property type="entry name" value="Radical SAM enzymes"/>
    <property type="match status" value="1"/>
</dbReference>
<evidence type="ECO:0000313" key="2">
    <source>
        <dbReference type="EMBL" id="SVC68472.1"/>
    </source>
</evidence>
<dbReference type="GO" id="GO:0006779">
    <property type="term" value="P:porphyrin-containing compound biosynthetic process"/>
    <property type="evidence" value="ECO:0007669"/>
    <property type="project" value="InterPro"/>
</dbReference>
<evidence type="ECO:0000259" key="1">
    <source>
        <dbReference type="Pfam" id="PF06969"/>
    </source>
</evidence>
<dbReference type="InterPro" id="IPR058240">
    <property type="entry name" value="rSAM_sf"/>
</dbReference>
<dbReference type="EMBL" id="UINC01104935">
    <property type="protein sequence ID" value="SVC68472.1"/>
    <property type="molecule type" value="Genomic_DNA"/>
</dbReference>
<dbReference type="PANTHER" id="PTHR13932">
    <property type="entry name" value="COPROPORPHYRINIGEN III OXIDASE"/>
    <property type="match status" value="1"/>
</dbReference>
<name>A0A382P976_9ZZZZ</name>
<feature type="non-terminal residue" evidence="2">
    <location>
        <position position="1"/>
    </location>
</feature>
<protein>
    <recommendedName>
        <fullName evidence="1">HemN C-terminal domain-containing protein</fullName>
    </recommendedName>
</protein>
<dbReference type="InterPro" id="IPR004559">
    <property type="entry name" value="HemW-like"/>
</dbReference>
<dbReference type="GO" id="GO:0051539">
    <property type="term" value="F:4 iron, 4 sulfur cluster binding"/>
    <property type="evidence" value="ECO:0007669"/>
    <property type="project" value="InterPro"/>
</dbReference>
<proteinExistence type="predicted"/>
<reference evidence="2" key="1">
    <citation type="submission" date="2018-05" db="EMBL/GenBank/DDBJ databases">
        <authorList>
            <person name="Lanie J.A."/>
            <person name="Ng W.-L."/>
            <person name="Kazmierczak K.M."/>
            <person name="Andrzejewski T.M."/>
            <person name="Davidsen T.M."/>
            <person name="Wayne K.J."/>
            <person name="Tettelin H."/>
            <person name="Glass J.I."/>
            <person name="Rusch D."/>
            <person name="Podicherti R."/>
            <person name="Tsui H.-C.T."/>
            <person name="Winkler M.E."/>
        </authorList>
    </citation>
    <scope>NUCLEOTIDE SEQUENCE</scope>
</reference>
<dbReference type="GO" id="GO:0004109">
    <property type="term" value="F:coproporphyrinogen oxidase activity"/>
    <property type="evidence" value="ECO:0007669"/>
    <property type="project" value="InterPro"/>
</dbReference>
<dbReference type="NCBIfam" id="TIGR00539">
    <property type="entry name" value="hemN_rel"/>
    <property type="match status" value="1"/>
</dbReference>
<dbReference type="AlphaFoldDB" id="A0A382P976"/>
<dbReference type="InterPro" id="IPR010723">
    <property type="entry name" value="HemN_C"/>
</dbReference>
<dbReference type="InterPro" id="IPR034505">
    <property type="entry name" value="Coproporphyrinogen-III_oxidase"/>
</dbReference>
<dbReference type="Gene3D" id="3.30.750.200">
    <property type="match status" value="1"/>
</dbReference>